<dbReference type="Gene3D" id="3.10.25.10">
    <property type="entry name" value="Formyl transferase, C-terminal domain"/>
    <property type="match status" value="1"/>
</dbReference>
<dbReference type="PROSITE" id="PS00373">
    <property type="entry name" value="GART"/>
    <property type="match status" value="1"/>
</dbReference>
<dbReference type="Gene3D" id="3.40.309.10">
    <property type="entry name" value="Aldehyde Dehydrogenase, Chain A, domain 2"/>
    <property type="match status" value="1"/>
</dbReference>
<dbReference type="AlphaFoldDB" id="A0A7R9BIL2"/>
<dbReference type="InterPro" id="IPR036477">
    <property type="entry name" value="Formyl_transf_N_sf"/>
</dbReference>
<dbReference type="InterPro" id="IPR016163">
    <property type="entry name" value="Ald_DH_C"/>
</dbReference>
<keyword evidence="7" id="KW-0554">One-carbon metabolism</keyword>
<evidence type="ECO:0000256" key="3">
    <source>
        <dbReference type="ARBA" id="ARBA00010978"/>
    </source>
</evidence>
<dbReference type="OrthoDB" id="310895at2759"/>
<dbReference type="InterPro" id="IPR016162">
    <property type="entry name" value="Ald_DH_N"/>
</dbReference>
<reference evidence="16" key="1">
    <citation type="submission" date="2020-11" db="EMBL/GenBank/DDBJ databases">
        <authorList>
            <person name="Tran Van P."/>
        </authorList>
    </citation>
    <scope>NUCLEOTIDE SEQUENCE</scope>
</reference>
<dbReference type="InterPro" id="IPR016160">
    <property type="entry name" value="Ald_DH_CS_CYS"/>
</dbReference>
<keyword evidence="9 13" id="KW-0560">Oxidoreductase</keyword>
<feature type="compositionally biased region" description="Polar residues" evidence="14">
    <location>
        <begin position="1074"/>
        <end position="1091"/>
    </location>
</feature>
<dbReference type="EMBL" id="OA882290">
    <property type="protein sequence ID" value="CAD7274455.1"/>
    <property type="molecule type" value="Genomic_DNA"/>
</dbReference>
<keyword evidence="10" id="KW-0175">Coiled coil</keyword>
<dbReference type="Gene3D" id="3.40.50.170">
    <property type="entry name" value="Formyl transferase, N-terminal domain"/>
    <property type="match status" value="1"/>
</dbReference>
<feature type="compositionally biased region" description="Polar residues" evidence="14">
    <location>
        <begin position="1055"/>
        <end position="1064"/>
    </location>
</feature>
<evidence type="ECO:0000256" key="11">
    <source>
        <dbReference type="ARBA" id="ARBA00048239"/>
    </source>
</evidence>
<keyword evidence="17" id="KW-1185">Reference proteome</keyword>
<dbReference type="InterPro" id="IPR011034">
    <property type="entry name" value="Formyl_transferase-like_C_sf"/>
</dbReference>
<evidence type="ECO:0000256" key="13">
    <source>
        <dbReference type="RuleBase" id="RU003345"/>
    </source>
</evidence>
<dbReference type="Pfam" id="PF00551">
    <property type="entry name" value="Formyl_trans_N"/>
    <property type="match status" value="1"/>
</dbReference>
<dbReference type="FunFam" id="3.40.309.10:FF:000008">
    <property type="entry name" value="Cytosolic 10-formyltetrahydrofolate dehydrogenase"/>
    <property type="match status" value="1"/>
</dbReference>
<dbReference type="GO" id="GO:0009258">
    <property type="term" value="P:10-formyltetrahydrofolate catabolic process"/>
    <property type="evidence" value="ECO:0007669"/>
    <property type="project" value="UniProtKB-ARBA"/>
</dbReference>
<evidence type="ECO:0000256" key="1">
    <source>
        <dbReference type="ARBA" id="ARBA00007995"/>
    </source>
</evidence>
<dbReference type="GO" id="GO:0016620">
    <property type="term" value="F:oxidoreductase activity, acting on the aldehyde or oxo group of donors, NAD or NADP as acceptor"/>
    <property type="evidence" value="ECO:0007669"/>
    <property type="project" value="InterPro"/>
</dbReference>
<organism evidence="16">
    <name type="scientific">Notodromas monacha</name>
    <dbReference type="NCBI Taxonomy" id="399045"/>
    <lineage>
        <taxon>Eukaryota</taxon>
        <taxon>Metazoa</taxon>
        <taxon>Ecdysozoa</taxon>
        <taxon>Arthropoda</taxon>
        <taxon>Crustacea</taxon>
        <taxon>Oligostraca</taxon>
        <taxon>Ostracoda</taxon>
        <taxon>Podocopa</taxon>
        <taxon>Podocopida</taxon>
        <taxon>Cypridocopina</taxon>
        <taxon>Cypridoidea</taxon>
        <taxon>Cyprididae</taxon>
        <taxon>Notodromas</taxon>
    </lineage>
</organism>
<dbReference type="PROSITE" id="PS00070">
    <property type="entry name" value="ALDEHYDE_DEHYDR_CYS"/>
    <property type="match status" value="1"/>
</dbReference>
<dbReference type="Pfam" id="PF00550">
    <property type="entry name" value="PP-binding"/>
    <property type="match status" value="1"/>
</dbReference>
<dbReference type="SUPFAM" id="SSF53720">
    <property type="entry name" value="ALDH-like"/>
    <property type="match status" value="1"/>
</dbReference>
<evidence type="ECO:0000256" key="8">
    <source>
        <dbReference type="ARBA" id="ARBA00022857"/>
    </source>
</evidence>
<dbReference type="InterPro" id="IPR009081">
    <property type="entry name" value="PP-bd_ACP"/>
</dbReference>
<dbReference type="FunFam" id="3.40.50.170:FF:000002">
    <property type="entry name" value="10-formyltetrahydrofolate dehydrogenase"/>
    <property type="match status" value="1"/>
</dbReference>
<dbReference type="InterPro" id="IPR037022">
    <property type="entry name" value="Formyl_trans_C_sf"/>
</dbReference>
<feature type="compositionally biased region" description="Low complexity" evidence="14">
    <location>
        <begin position="1184"/>
        <end position="1196"/>
    </location>
</feature>
<comment type="catalytic activity">
    <reaction evidence="11">
        <text>(6R)-10-formyltetrahydrofolate + NADP(+) + H2O = (6S)-5,6,7,8-tetrahydrofolate + CO2 + NADPH + H(+)</text>
        <dbReference type="Rhea" id="RHEA:10180"/>
        <dbReference type="ChEBI" id="CHEBI:15377"/>
        <dbReference type="ChEBI" id="CHEBI:15378"/>
        <dbReference type="ChEBI" id="CHEBI:16526"/>
        <dbReference type="ChEBI" id="CHEBI:57453"/>
        <dbReference type="ChEBI" id="CHEBI:57783"/>
        <dbReference type="ChEBI" id="CHEBI:58349"/>
        <dbReference type="ChEBI" id="CHEBI:195366"/>
        <dbReference type="EC" id="1.5.1.6"/>
    </reaction>
    <physiologicalReaction direction="left-to-right" evidence="11">
        <dbReference type="Rhea" id="RHEA:10181"/>
    </physiologicalReaction>
</comment>
<evidence type="ECO:0000256" key="4">
    <source>
        <dbReference type="ARBA" id="ARBA00012858"/>
    </source>
</evidence>
<sequence length="1196" mass="130447">MPQRSLKVAIIGQSAFASEVYKLIKRNGHDIVGVFTVPDVGNREDPLATTAALDNVPVFKYKAWRAKKVVIPSVLAEYEALGAELNVLPYCSQFIPMEIIDAPEFKSIVYHPSLLPKHRGAASINWTLMSGDSETGFTVFWADDGLDTGPILLQKNVLVDPMDTVDSLYNRFMYPEGIKAMAEAVELIAAGQAPKITQTEEGASYEPMLNKPELRRIPFDKPALDIHNFIRGMDSVPGASITINQEEAQLFGSKGLVDLSTVQNGTEVIIEGMSRPGIVHSDGLVLFGSDGKAVNVSRLRVNGKMINASKYGQTVSSSSKIQLSEEEQGVVDVVKSIWQSILGCEIEHETDFFASGAGSMEVVRLVEEVKDKIKVELANEDVFMATTFEEFSSAVILARRSSGDGSGPAVVYDPVKINANNMELVFPHQLFINGEFVNATSGKTLKSINPNDESLICDVEAASKEDVDKAVKAAQFAFEQGEWGKMSARDRGKLLFKLADLMEQNKEELATIESLDSGAVYTLALKTHVGMSIDTWRYFAGWTDKIQGSTIPISHARPNRNLTITKREPIGVCGLVTPWNYPLMMLSWKMAACLAAGNTVVIKPAQVSPLTALKFAELTVKAGIPKGVVNVLPGTGSVCGQAIADHPLVRKLGFTGSTPIGQVIMRSCADSNIKKCSLELGGKSPLIIFADCDLDRAVRQGIGGVFFNKGENCIAAGRLFVEESIHDEFVNRVIEDVKKMTIGDPLDRGTAHGPQNHRAHLEKLVEYCEIGVKEGATLKYGGKQVPRSGLFFMPTIFTDVKDDMFIAKEESFGPIMIISKFPNGDVEGVVKRANATEFGLASGVFTKDLNKALYVSDKIDAGTCFVNTYNKTDVAAPFGGFKQSGFGKDLGVESVLFKKIRVISSRDPVTFGINPRVSKYAVTNNCQAPAQLGKCHHCRQECPATSKGKGETVVCKNCESKISRYGQPKACSVCNFVSAFGSSKCGRCSHYEKKYGPPRQCDECKQKSAFDKPDEKNMLNGKRLCWVCLASFKKSLRKSSDPLRKRKLSGKDSRGSLSLSSTPTPAKMNRVGSLKSSSNTGGDEGDPSSSDHMATIAHLREEIANLSKQITSKDQQLLSKDKLVTELRAQVHNIEQQSRQKMKHAQKLHDDEMNDLRLVTKDLQLKVATLSKQTKNKGVAVVTNSNNNSQNNSPDA</sequence>
<evidence type="ECO:0000256" key="7">
    <source>
        <dbReference type="ARBA" id="ARBA00022563"/>
    </source>
</evidence>
<dbReference type="InterPro" id="IPR029510">
    <property type="entry name" value="Ald_DH_CS_GLU"/>
</dbReference>
<evidence type="ECO:0000256" key="6">
    <source>
        <dbReference type="ARBA" id="ARBA00022553"/>
    </source>
</evidence>
<comment type="similarity">
    <text evidence="13">Belongs to the aldehyde dehydrogenase family.</text>
</comment>
<evidence type="ECO:0000256" key="2">
    <source>
        <dbReference type="ARBA" id="ARBA00009097"/>
    </source>
</evidence>
<evidence type="ECO:0000256" key="9">
    <source>
        <dbReference type="ARBA" id="ARBA00023002"/>
    </source>
</evidence>
<dbReference type="InterPro" id="IPR005793">
    <property type="entry name" value="Formyl_trans_C"/>
</dbReference>
<protein>
    <recommendedName>
        <fullName evidence="4">formyltetrahydrofolate dehydrogenase</fullName>
        <ecNumber evidence="4">1.5.1.6</ecNumber>
    </recommendedName>
</protein>
<dbReference type="InterPro" id="IPR002376">
    <property type="entry name" value="Formyl_transf_N"/>
</dbReference>
<dbReference type="InterPro" id="IPR036736">
    <property type="entry name" value="ACP-like_sf"/>
</dbReference>
<feature type="region of interest" description="Disordered" evidence="14">
    <location>
        <begin position="1039"/>
        <end position="1091"/>
    </location>
</feature>
<dbReference type="Pfam" id="PF00171">
    <property type="entry name" value="Aldedh"/>
    <property type="match status" value="1"/>
</dbReference>
<evidence type="ECO:0000259" key="15">
    <source>
        <dbReference type="PROSITE" id="PS50075"/>
    </source>
</evidence>
<dbReference type="Pfam" id="PF02911">
    <property type="entry name" value="Formyl_trans_C"/>
    <property type="match status" value="1"/>
</dbReference>
<feature type="region of interest" description="Disordered" evidence="14">
    <location>
        <begin position="1173"/>
        <end position="1196"/>
    </location>
</feature>
<dbReference type="PROSITE" id="PS00687">
    <property type="entry name" value="ALDEHYDE_DEHYDR_GLU"/>
    <property type="match status" value="1"/>
</dbReference>
<evidence type="ECO:0000256" key="14">
    <source>
        <dbReference type="SAM" id="MobiDB-lite"/>
    </source>
</evidence>
<dbReference type="InterPro" id="IPR032017">
    <property type="entry name" value="FAM76"/>
</dbReference>
<comment type="similarity">
    <text evidence="3">In the N-terminal section; belongs to the GART family.</text>
</comment>
<evidence type="ECO:0000256" key="12">
    <source>
        <dbReference type="PROSITE-ProRule" id="PRU10007"/>
    </source>
</evidence>
<keyword evidence="5" id="KW-0596">Phosphopantetheine</keyword>
<feature type="active site" evidence="12">
    <location>
        <position position="679"/>
    </location>
</feature>
<dbReference type="InterPro" id="IPR016161">
    <property type="entry name" value="Ald_DH/histidinol_DH"/>
</dbReference>
<feature type="domain" description="Carrier" evidence="15">
    <location>
        <begin position="325"/>
        <end position="399"/>
    </location>
</feature>
<feature type="compositionally biased region" description="Basic and acidic residues" evidence="14">
    <location>
        <begin position="1039"/>
        <end position="1054"/>
    </location>
</feature>
<dbReference type="FunFam" id="3.40.605.10:FF:000050">
    <property type="entry name" value="Aldehyde dehydrogenase, mitochondrial"/>
    <property type="match status" value="1"/>
</dbReference>
<dbReference type="InterPro" id="IPR015590">
    <property type="entry name" value="Aldehyde_DH_dom"/>
</dbReference>
<gene>
    <name evidence="16" type="ORF">NMOB1V02_LOCUS2286</name>
</gene>
<comment type="similarity">
    <text evidence="2">Belongs to the FAM76 family.</text>
</comment>
<evidence type="ECO:0000313" key="17">
    <source>
        <dbReference type="Proteomes" id="UP000678499"/>
    </source>
</evidence>
<dbReference type="SUPFAM" id="SSF50486">
    <property type="entry name" value="FMT C-terminal domain-like"/>
    <property type="match status" value="1"/>
</dbReference>
<proteinExistence type="inferred from homology"/>
<dbReference type="SUPFAM" id="SSF47336">
    <property type="entry name" value="ACP-like"/>
    <property type="match status" value="1"/>
</dbReference>
<dbReference type="FunFam" id="1.10.1200.10:FF:000002">
    <property type="entry name" value="10-formyltetrahydrofolate dehydrogenase"/>
    <property type="match status" value="1"/>
</dbReference>
<dbReference type="GO" id="GO:0006730">
    <property type="term" value="P:one-carbon metabolic process"/>
    <property type="evidence" value="ECO:0007669"/>
    <property type="project" value="UniProtKB-KW"/>
</dbReference>
<dbReference type="SUPFAM" id="SSF53328">
    <property type="entry name" value="Formyltransferase"/>
    <property type="match status" value="1"/>
</dbReference>
<evidence type="ECO:0000256" key="10">
    <source>
        <dbReference type="ARBA" id="ARBA00023054"/>
    </source>
</evidence>
<dbReference type="Pfam" id="PF16046">
    <property type="entry name" value="FAM76"/>
    <property type="match status" value="2"/>
</dbReference>
<keyword evidence="8" id="KW-0521">NADP</keyword>
<dbReference type="FunFam" id="3.10.25.10:FF:000002">
    <property type="entry name" value="10-formyltetrahydrofolate dehydrogenase"/>
    <property type="match status" value="1"/>
</dbReference>
<dbReference type="PANTHER" id="PTHR11699">
    <property type="entry name" value="ALDEHYDE DEHYDROGENASE-RELATED"/>
    <property type="match status" value="1"/>
</dbReference>
<dbReference type="GO" id="GO:0016155">
    <property type="term" value="F:formyltetrahydrofolate dehydrogenase activity"/>
    <property type="evidence" value="ECO:0007669"/>
    <property type="project" value="UniProtKB-EC"/>
</dbReference>
<dbReference type="Gene3D" id="1.10.1200.10">
    <property type="entry name" value="ACP-like"/>
    <property type="match status" value="1"/>
</dbReference>
<evidence type="ECO:0000256" key="5">
    <source>
        <dbReference type="ARBA" id="ARBA00022450"/>
    </source>
</evidence>
<evidence type="ECO:0000313" key="16">
    <source>
        <dbReference type="EMBL" id="CAD7274455.1"/>
    </source>
</evidence>
<dbReference type="Proteomes" id="UP000678499">
    <property type="component" value="Unassembled WGS sequence"/>
</dbReference>
<keyword evidence="6" id="KW-0597">Phosphoprotein</keyword>
<dbReference type="EMBL" id="CAJPEX010000253">
    <property type="protein sequence ID" value="CAG0914607.1"/>
    <property type="molecule type" value="Genomic_DNA"/>
</dbReference>
<name>A0A7R9BIL2_9CRUS</name>
<accession>A0A7R9BIL2</accession>
<dbReference type="EC" id="1.5.1.6" evidence="4"/>
<dbReference type="Gene3D" id="3.40.605.10">
    <property type="entry name" value="Aldehyde Dehydrogenase, Chain A, domain 1"/>
    <property type="match status" value="1"/>
</dbReference>
<dbReference type="InterPro" id="IPR001555">
    <property type="entry name" value="GART_AS"/>
</dbReference>
<dbReference type="PROSITE" id="PS50075">
    <property type="entry name" value="CARRIER"/>
    <property type="match status" value="1"/>
</dbReference>
<comment type="similarity">
    <text evidence="1">In the C-terminal section; belongs to the aldehyde dehydrogenase family. ALDH1L subfamily.</text>
</comment>